<dbReference type="SMART" id="SM00849">
    <property type="entry name" value="Lactamase_B"/>
    <property type="match status" value="1"/>
</dbReference>
<comment type="caution">
    <text evidence="8">The sequence shown here is derived from an EMBL/GenBank/DDBJ whole genome shotgun (WGS) entry which is preliminary data.</text>
</comment>
<accession>A0ABQ2XI01</accession>
<evidence type="ECO:0000313" key="9">
    <source>
        <dbReference type="Proteomes" id="UP000620127"/>
    </source>
</evidence>
<evidence type="ECO:0000256" key="5">
    <source>
        <dbReference type="ARBA" id="ARBA00023136"/>
    </source>
</evidence>
<dbReference type="RefSeq" id="WP_189346533.1">
    <property type="nucleotide sequence ID" value="NZ_BMYT01000004.1"/>
</dbReference>
<evidence type="ECO:0000256" key="3">
    <source>
        <dbReference type="ARBA" id="ARBA00022692"/>
    </source>
</evidence>
<dbReference type="PANTHER" id="PTHR30619">
    <property type="entry name" value="DNA INTERNALIZATION/COMPETENCE PROTEIN COMEC/REC2"/>
    <property type="match status" value="1"/>
</dbReference>
<organism evidence="8 9">
    <name type="scientific">Undibacterium macrobrachii</name>
    <dbReference type="NCBI Taxonomy" id="1119058"/>
    <lineage>
        <taxon>Bacteria</taxon>
        <taxon>Pseudomonadati</taxon>
        <taxon>Pseudomonadota</taxon>
        <taxon>Betaproteobacteria</taxon>
        <taxon>Burkholderiales</taxon>
        <taxon>Oxalobacteraceae</taxon>
        <taxon>Undibacterium</taxon>
    </lineage>
</organism>
<feature type="transmembrane region" description="Helical" evidence="6">
    <location>
        <begin position="303"/>
        <end position="326"/>
    </location>
</feature>
<dbReference type="InterPro" id="IPR052159">
    <property type="entry name" value="Competence_DNA_uptake"/>
</dbReference>
<dbReference type="Pfam" id="PF00753">
    <property type="entry name" value="Lactamase_B"/>
    <property type="match status" value="1"/>
</dbReference>
<dbReference type="Pfam" id="PF03772">
    <property type="entry name" value="Competence"/>
    <property type="match status" value="1"/>
</dbReference>
<feature type="transmembrane region" description="Helical" evidence="6">
    <location>
        <begin position="487"/>
        <end position="510"/>
    </location>
</feature>
<keyword evidence="2" id="KW-1003">Cell membrane</keyword>
<dbReference type="InterPro" id="IPR025405">
    <property type="entry name" value="DUF4131"/>
</dbReference>
<feature type="transmembrane region" description="Helical" evidence="6">
    <location>
        <begin position="407"/>
        <end position="425"/>
    </location>
</feature>
<dbReference type="InterPro" id="IPR004797">
    <property type="entry name" value="Competence_ComEC/Rec2"/>
</dbReference>
<keyword evidence="9" id="KW-1185">Reference proteome</keyword>
<dbReference type="NCBIfam" id="TIGR00361">
    <property type="entry name" value="ComEC_Rec2"/>
    <property type="match status" value="1"/>
</dbReference>
<evidence type="ECO:0000256" key="2">
    <source>
        <dbReference type="ARBA" id="ARBA00022475"/>
    </source>
</evidence>
<evidence type="ECO:0000256" key="6">
    <source>
        <dbReference type="SAM" id="Phobius"/>
    </source>
</evidence>
<protein>
    <submittedName>
        <fullName evidence="8">DNA internalization-related competence protein ComEC/Rec2</fullName>
    </submittedName>
</protein>
<feature type="transmembrane region" description="Helical" evidence="6">
    <location>
        <begin position="458"/>
        <end position="481"/>
    </location>
</feature>
<feature type="domain" description="Metallo-beta-lactamase" evidence="7">
    <location>
        <begin position="605"/>
        <end position="800"/>
    </location>
</feature>
<dbReference type="Proteomes" id="UP000620127">
    <property type="component" value="Unassembled WGS sequence"/>
</dbReference>
<feature type="transmembrane region" description="Helical" evidence="6">
    <location>
        <begin position="346"/>
        <end position="365"/>
    </location>
</feature>
<gene>
    <name evidence="8" type="ORF">GCM10011282_25490</name>
</gene>
<dbReference type="CDD" id="cd07731">
    <property type="entry name" value="ComA-like_MBL-fold"/>
    <property type="match status" value="1"/>
</dbReference>
<sequence>MRSAILSFVLGVALLQQQAAVFDLLPLSLAFAILCLLARQLSRRQVGQGSRLMAVTVRLIICFLAFGIGFCWASFFAHYQLRQELPKEWEGRDLLVQGVIDQLPVKTDNGTRFNFSVERYILPSDLVPQSSRINRQTQLNSATQQQTQSTRQISTESFPKRLALGWFDDADGVIDTPSLQPGQRWQLLVRLKRPHGNANPYGFDYEAWLFEQGLRATGSVRLRLGSHADHNAQNGRPNLLLTDFVWSLSNLIERSRFHLREHMLRDLSGSAYAGILTALVIGDQRDISSADWAMFNRTGVGHLMSISGLHITMIAGLFASLMHFLWRHSFFTRAQLPLIIPAPKVAVLSGLIAAIIYVTLAGFGVPAQRTLWMLAVLAIAIWCGRGASSTHVLILALGVVVALDPWAVLWPGFWLSFGAVGVLLYSSAGRIEVRAAAADNQGFLHQFGLRKLIPQLRIAARAQYAITFGLVPLTLLLFSQISVLSPIANAIAIPLVSFVVTPLALLGSVLPAPLSAWCLFVAHECVALLVQFLELLSATSIAVWHAPKPSWWMFAAASLGLLYLLAPRGIPMRCLGAMCCLPLLLQPVQGPAKDHWQVTVFDVGQGSAVLVETARHRLLYDTGPGTSDDSNSGTRVLLPYLQARGITHLDQLILSHSDNDHSGGAISILKNLQVGQLLSSLPEQHPITQHAKQSLRCVAGQSWEWDGISFEILHPVPVIYTSDKWKPNALSCTLKISSKSNAMLLTGDIEAVQEDQLIHRIPEKLAADVLLVPHHGSGTSSSAAFLRVVKPSLALFQLGYLNRYHHPKDSVLQRYLDFGIKPLRTDTSGAITLQFGSAIQVSEYRKDHARYWHQ</sequence>
<dbReference type="InterPro" id="IPR001279">
    <property type="entry name" value="Metallo-B-lactamas"/>
</dbReference>
<dbReference type="Gene3D" id="3.60.15.10">
    <property type="entry name" value="Ribonuclease Z/Hydroxyacylglutathione hydrolase-like"/>
    <property type="match status" value="1"/>
</dbReference>
<keyword evidence="5 6" id="KW-0472">Membrane</keyword>
<keyword evidence="3 6" id="KW-0812">Transmembrane</keyword>
<evidence type="ECO:0000313" key="8">
    <source>
        <dbReference type="EMBL" id="GGX18226.1"/>
    </source>
</evidence>
<dbReference type="EMBL" id="BMYT01000004">
    <property type="protein sequence ID" value="GGX18226.1"/>
    <property type="molecule type" value="Genomic_DNA"/>
</dbReference>
<proteinExistence type="predicted"/>
<dbReference type="PANTHER" id="PTHR30619:SF1">
    <property type="entry name" value="RECOMBINATION PROTEIN 2"/>
    <property type="match status" value="1"/>
</dbReference>
<dbReference type="NCBIfam" id="TIGR00360">
    <property type="entry name" value="ComEC_N-term"/>
    <property type="match status" value="1"/>
</dbReference>
<feature type="transmembrane region" description="Helical" evidence="6">
    <location>
        <begin position="550"/>
        <end position="566"/>
    </location>
</feature>
<evidence type="ECO:0000256" key="4">
    <source>
        <dbReference type="ARBA" id="ARBA00022989"/>
    </source>
</evidence>
<evidence type="ECO:0000259" key="7">
    <source>
        <dbReference type="SMART" id="SM00849"/>
    </source>
</evidence>
<reference evidence="9" key="1">
    <citation type="journal article" date="2019" name="Int. J. Syst. Evol. Microbiol.">
        <title>The Global Catalogue of Microorganisms (GCM) 10K type strain sequencing project: providing services to taxonomists for standard genome sequencing and annotation.</title>
        <authorList>
            <consortium name="The Broad Institute Genomics Platform"/>
            <consortium name="The Broad Institute Genome Sequencing Center for Infectious Disease"/>
            <person name="Wu L."/>
            <person name="Ma J."/>
        </authorList>
    </citation>
    <scope>NUCLEOTIDE SEQUENCE [LARGE SCALE GENOMIC DNA]</scope>
    <source>
        <strain evidence="9">KCTC 23916</strain>
    </source>
</reference>
<dbReference type="InterPro" id="IPR035681">
    <property type="entry name" value="ComA-like_MBL"/>
</dbReference>
<feature type="transmembrane region" description="Helical" evidence="6">
    <location>
        <begin position="372"/>
        <end position="401"/>
    </location>
</feature>
<dbReference type="InterPro" id="IPR004477">
    <property type="entry name" value="ComEC_N"/>
</dbReference>
<evidence type="ECO:0000256" key="1">
    <source>
        <dbReference type="ARBA" id="ARBA00004651"/>
    </source>
</evidence>
<dbReference type="SUPFAM" id="SSF56281">
    <property type="entry name" value="Metallo-hydrolase/oxidoreductase"/>
    <property type="match status" value="1"/>
</dbReference>
<dbReference type="InterPro" id="IPR036866">
    <property type="entry name" value="RibonucZ/Hydroxyglut_hydro"/>
</dbReference>
<feature type="transmembrane region" description="Helical" evidence="6">
    <location>
        <begin position="56"/>
        <end position="77"/>
    </location>
</feature>
<dbReference type="Pfam" id="PF13567">
    <property type="entry name" value="DUF4131"/>
    <property type="match status" value="1"/>
</dbReference>
<feature type="transmembrane region" description="Helical" evidence="6">
    <location>
        <begin position="517"/>
        <end position="544"/>
    </location>
</feature>
<name>A0ABQ2XI01_9BURK</name>
<keyword evidence="4 6" id="KW-1133">Transmembrane helix</keyword>
<comment type="subcellular location">
    <subcellularLocation>
        <location evidence="1">Cell membrane</location>
        <topology evidence="1">Multi-pass membrane protein</topology>
    </subcellularLocation>
</comment>